<protein>
    <recommendedName>
        <fullName evidence="5">Methenyltetrahydrofolate cyclohydrolase</fullName>
    </recommendedName>
</protein>
<dbReference type="InterPro" id="IPR036178">
    <property type="entry name" value="Formintransfe-cycloase-like_sf"/>
</dbReference>
<evidence type="ECO:0000259" key="1">
    <source>
        <dbReference type="Pfam" id="PF04961"/>
    </source>
</evidence>
<feature type="domain" description="Cyclodeaminase/cyclohydrolase" evidence="1">
    <location>
        <begin position="10"/>
        <end position="186"/>
    </location>
</feature>
<dbReference type="PANTHER" id="PTHR43236">
    <property type="entry name" value="ANTITOXIN HIGA1"/>
    <property type="match status" value="1"/>
</dbReference>
<dbReference type="eggNOG" id="COG3404">
    <property type="taxonomic scope" value="Bacteria"/>
</dbReference>
<organism evidence="3 4">
    <name type="scientific">Kordia algicida OT-1</name>
    <dbReference type="NCBI Taxonomy" id="391587"/>
    <lineage>
        <taxon>Bacteria</taxon>
        <taxon>Pseudomonadati</taxon>
        <taxon>Bacteroidota</taxon>
        <taxon>Flavobacteriia</taxon>
        <taxon>Flavobacteriales</taxon>
        <taxon>Flavobacteriaceae</taxon>
        <taxon>Kordia</taxon>
    </lineage>
</organism>
<dbReference type="Pfam" id="PF06114">
    <property type="entry name" value="Peptidase_M78"/>
    <property type="match status" value="1"/>
</dbReference>
<dbReference type="InterPro" id="IPR007044">
    <property type="entry name" value="Cyclodeamin/CycHdrlase"/>
</dbReference>
<evidence type="ECO:0000313" key="3">
    <source>
        <dbReference type="EMBL" id="EDP96936.1"/>
    </source>
</evidence>
<dbReference type="Gene3D" id="1.10.10.2910">
    <property type="match status" value="1"/>
</dbReference>
<evidence type="ECO:0008006" key="5">
    <source>
        <dbReference type="Google" id="ProtNLM"/>
    </source>
</evidence>
<dbReference type="HOGENOM" id="CLU_587643_0_0_10"/>
<dbReference type="InterPro" id="IPR052345">
    <property type="entry name" value="Rad_response_metalloprotease"/>
</dbReference>
<proteinExistence type="predicted"/>
<gene>
    <name evidence="3" type="ORF">KAOT1_17273</name>
</gene>
<sequence>MGIKLLDITTEELLEKFGAGNHKPGSGSDAAFQGMISAKLLVTVINLTNEKKRRKRYSKNLPKLLEMESDIQNRIFPELTKLFQEDSIQFDKTIKLREQRDLEKDPIKHNKLSRLALKELKVAIDIPIEISRLCVELTEIANFVFDHAFRSARGDSQVALSGSVSAIAGCLSIIQLNLLSFRSDEYEWIEDTMLKVESLKNKYRNFSNITDSKISILEKEVNDKKILYKEVDQFLKKYKSKKNLSDKDIEESSVELQRLIWKNRYKIWKVKVPQQPTKVLIPGTVLKKIFGYEFHDVAEIGSENNIAGIINQEEKIVMISDEFPKNTQNFTAAHELGHAILHTQKVMHRDKPIDGFTSYKNRDYKERQADKFATFFLMPEKLVKQTFKELFLTDKFQINEDSAFFLTGGNPSELRKECKNSRGLARKLANAEFYSNQSFISISKLFNVSVEAMAIRIEELDLIEF</sequence>
<keyword evidence="4" id="KW-1185">Reference proteome</keyword>
<name>A9DSH6_9FLAO</name>
<dbReference type="EMBL" id="ABIB01000003">
    <property type="protein sequence ID" value="EDP96936.1"/>
    <property type="molecule type" value="Genomic_DNA"/>
</dbReference>
<evidence type="ECO:0000313" key="4">
    <source>
        <dbReference type="Proteomes" id="UP000002945"/>
    </source>
</evidence>
<dbReference type="Proteomes" id="UP000002945">
    <property type="component" value="Unassembled WGS sequence"/>
</dbReference>
<dbReference type="GO" id="GO:0003824">
    <property type="term" value="F:catalytic activity"/>
    <property type="evidence" value="ECO:0007669"/>
    <property type="project" value="InterPro"/>
</dbReference>
<accession>A9DSH6</accession>
<dbReference type="RefSeq" id="WP_007095989.1">
    <property type="nucleotide sequence ID" value="NZ_CP142125.1"/>
</dbReference>
<reference evidence="3 4" key="1">
    <citation type="journal article" date="2011" name="J. Bacteriol.">
        <title>Genome sequence of the algicidal bacterium Kordia algicida OT-1.</title>
        <authorList>
            <person name="Lee H.S."/>
            <person name="Kang S.G."/>
            <person name="Kwon K.K."/>
            <person name="Lee J.H."/>
            <person name="Kim S.J."/>
        </authorList>
    </citation>
    <scope>NUCLEOTIDE SEQUENCE [LARGE SCALE GENOMIC DNA]</scope>
    <source>
        <strain evidence="3 4">OT-1</strain>
    </source>
</reference>
<evidence type="ECO:0000259" key="2">
    <source>
        <dbReference type="Pfam" id="PF06114"/>
    </source>
</evidence>
<dbReference type="STRING" id="391587.KAOT1_17273"/>
<dbReference type="Gene3D" id="1.20.120.680">
    <property type="entry name" value="Formiminotetrahydrofolate cyclodeaminase monomer, up-and-down helical bundle"/>
    <property type="match status" value="1"/>
</dbReference>
<dbReference type="Pfam" id="PF04961">
    <property type="entry name" value="FTCD_C"/>
    <property type="match status" value="1"/>
</dbReference>
<dbReference type="AlphaFoldDB" id="A9DSH6"/>
<dbReference type="eggNOG" id="COG2856">
    <property type="taxonomic scope" value="Bacteria"/>
</dbReference>
<dbReference type="SUPFAM" id="SSF101262">
    <property type="entry name" value="Methenyltetrahydrofolate cyclohydrolase-like"/>
    <property type="match status" value="1"/>
</dbReference>
<dbReference type="OrthoDB" id="9794834at2"/>
<dbReference type="PANTHER" id="PTHR43236:SF1">
    <property type="entry name" value="BLL7220 PROTEIN"/>
    <property type="match status" value="1"/>
</dbReference>
<dbReference type="InterPro" id="IPR010359">
    <property type="entry name" value="IrrE_HExxH"/>
</dbReference>
<feature type="domain" description="IrrE N-terminal-like" evidence="2">
    <location>
        <begin position="312"/>
        <end position="389"/>
    </location>
</feature>
<comment type="caution">
    <text evidence="3">The sequence shown here is derived from an EMBL/GenBank/DDBJ whole genome shotgun (WGS) entry which is preliminary data.</text>
</comment>